<evidence type="ECO:0000313" key="1">
    <source>
        <dbReference type="EMBL" id="EMB16906.1"/>
    </source>
</evidence>
<keyword evidence="2" id="KW-1185">Reference proteome</keyword>
<dbReference type="PATRIC" id="fig|1263867.3.peg.2460"/>
<reference evidence="1" key="1">
    <citation type="submission" date="2012-11" db="EMBL/GenBank/DDBJ databases">
        <title>Permanent draft genomes of Rhodopirellula europaea strain SH398 and 6C.</title>
        <authorList>
            <person name="Richter M."/>
            <person name="Richter-Heitmann T."/>
            <person name="Frank C."/>
            <person name="Harder J."/>
            <person name="Glockner F.O."/>
        </authorList>
    </citation>
    <scope>NUCLEOTIDE SEQUENCE</scope>
    <source>
        <strain evidence="1">6C</strain>
    </source>
</reference>
<gene>
    <name evidence="1" type="ORF">RE6C_02309</name>
</gene>
<evidence type="ECO:0000313" key="2">
    <source>
        <dbReference type="Proteomes" id="UP000011529"/>
    </source>
</evidence>
<reference evidence="1" key="2">
    <citation type="journal article" date="2013" name="Mar. Genomics">
        <title>Expression of sulfatases in Rhodopirellula baltica and the diversity of sulfatases in the genus Rhodopirellula.</title>
        <authorList>
            <person name="Wegner C.E."/>
            <person name="Richter-Heitmann T."/>
            <person name="Klindworth A."/>
            <person name="Klockow C."/>
            <person name="Richter M."/>
            <person name="Achstetter T."/>
            <person name="Glockner F.O."/>
            <person name="Harder J."/>
        </authorList>
    </citation>
    <scope>NUCLEOTIDE SEQUENCE [LARGE SCALE GENOMIC DNA]</scope>
    <source>
        <strain evidence="1">6C</strain>
    </source>
</reference>
<accession>M2A725</accession>
<name>M2A725_9BACT</name>
<organism evidence="1 2">
    <name type="scientific">Rhodopirellula europaea 6C</name>
    <dbReference type="NCBI Taxonomy" id="1263867"/>
    <lineage>
        <taxon>Bacteria</taxon>
        <taxon>Pseudomonadati</taxon>
        <taxon>Planctomycetota</taxon>
        <taxon>Planctomycetia</taxon>
        <taxon>Pirellulales</taxon>
        <taxon>Pirellulaceae</taxon>
        <taxon>Rhodopirellula</taxon>
    </lineage>
</organism>
<dbReference type="Proteomes" id="UP000011529">
    <property type="component" value="Unassembled WGS sequence"/>
</dbReference>
<dbReference type="SUPFAM" id="SSF49899">
    <property type="entry name" value="Concanavalin A-like lectins/glucanases"/>
    <property type="match status" value="1"/>
</dbReference>
<protein>
    <submittedName>
        <fullName evidence="1">Uncharacterized protein</fullName>
    </submittedName>
</protein>
<dbReference type="EMBL" id="ANMO01000113">
    <property type="protein sequence ID" value="EMB16906.1"/>
    <property type="molecule type" value="Genomic_DNA"/>
</dbReference>
<proteinExistence type="predicted"/>
<sequence length="442" mass="49552">MAINRRCRHENMVFESPQELSMPRSYLAFTAAIALAVSMGTLSAFEPSANRDVVRNTPGLVAFWDFDLRESSGNERFVAHVPVGSPSNYPLDAANYVRDYWGEGREATYADFPLLNDGPFGQAIRIREESDPNFRPFLFVPRTRLHDTPLDIKGDGKSVTVVVWAIRESGNHALAGIWHEGTDLKQSSTASIQKVERGQRQYALFAGLNRPGSACGHISENGASSFLNKYALHKCNSLRVAPAVNADVPAEQLAASWQCFAMTFDDQKDEITGWLNGESGERWLKNPKSNNLLSYAHNAYMQGHYARTPGMQEGQDSDFPKAQYYSPPEGEVSETEVLREDENHRVERRRYRYTEVVVTLEKDENGEWVETDRTLVGLRLNPWWYPHGIYSPPDAEQGGPFTIGRVIHSSRSVGFTGWIGGVSVFDRALSEAELKTLADLRN</sequence>
<comment type="caution">
    <text evidence="1">The sequence shown here is derived from an EMBL/GenBank/DDBJ whole genome shotgun (WGS) entry which is preliminary data.</text>
</comment>
<dbReference type="AlphaFoldDB" id="M2A725"/>
<dbReference type="InterPro" id="IPR013320">
    <property type="entry name" value="ConA-like_dom_sf"/>
</dbReference>